<proteinExistence type="predicted"/>
<dbReference type="EMBL" id="LT629750">
    <property type="protein sequence ID" value="SDR85197.1"/>
    <property type="molecule type" value="Genomic_DNA"/>
</dbReference>
<dbReference type="Proteomes" id="UP000243904">
    <property type="component" value="Chromosome I"/>
</dbReference>
<protein>
    <submittedName>
        <fullName evidence="1">Uncharacterized protein</fullName>
    </submittedName>
</protein>
<reference evidence="2" key="1">
    <citation type="submission" date="2016-10" db="EMBL/GenBank/DDBJ databases">
        <authorList>
            <person name="Varghese N."/>
            <person name="Submissions S."/>
        </authorList>
    </citation>
    <scope>NUCLEOTIDE SEQUENCE [LARGE SCALE GENOMIC DNA]</scope>
    <source>
        <strain evidence="2">GAS369</strain>
    </source>
</reference>
<evidence type="ECO:0000313" key="2">
    <source>
        <dbReference type="Proteomes" id="UP000243904"/>
    </source>
</evidence>
<name>A0A1H1MEV7_9BRAD</name>
<keyword evidence="2" id="KW-1185">Reference proteome</keyword>
<organism evidence="1 2">
    <name type="scientific">Bradyrhizobium canariense</name>
    <dbReference type="NCBI Taxonomy" id="255045"/>
    <lineage>
        <taxon>Bacteria</taxon>
        <taxon>Pseudomonadati</taxon>
        <taxon>Pseudomonadota</taxon>
        <taxon>Alphaproteobacteria</taxon>
        <taxon>Hyphomicrobiales</taxon>
        <taxon>Nitrobacteraceae</taxon>
        <taxon>Bradyrhizobium</taxon>
    </lineage>
</organism>
<accession>A0A1H1MEV7</accession>
<gene>
    <name evidence="1" type="ORF">SAMN05444158_0199</name>
</gene>
<sequence>MIPKLETGFGKIVPNKQINNEPDSVKLGRTAESVNMSTEACHGD</sequence>
<dbReference type="AlphaFoldDB" id="A0A1H1MEV7"/>
<evidence type="ECO:0000313" key="1">
    <source>
        <dbReference type="EMBL" id="SDR85197.1"/>
    </source>
</evidence>